<dbReference type="KEGG" id="bgok:Pr1d_24090"/>
<dbReference type="SUPFAM" id="SSF52540">
    <property type="entry name" value="P-loop containing nucleoside triphosphate hydrolases"/>
    <property type="match status" value="1"/>
</dbReference>
<dbReference type="OrthoDB" id="279540at2"/>
<accession>A0A5B9Q805</accession>
<gene>
    <name evidence="1" type="ORF">Pr1d_24090</name>
</gene>
<keyword evidence="2" id="KW-1185">Reference proteome</keyword>
<dbReference type="AlphaFoldDB" id="A0A5B9Q805"/>
<dbReference type="Pfam" id="PF13481">
    <property type="entry name" value="AAA_25"/>
    <property type="match status" value="1"/>
</dbReference>
<evidence type="ECO:0000313" key="2">
    <source>
        <dbReference type="Proteomes" id="UP000323917"/>
    </source>
</evidence>
<dbReference type="RefSeq" id="WP_148073669.1">
    <property type="nucleotide sequence ID" value="NZ_CP042913.1"/>
</dbReference>
<evidence type="ECO:0008006" key="3">
    <source>
        <dbReference type="Google" id="ProtNLM"/>
    </source>
</evidence>
<dbReference type="EMBL" id="CP042913">
    <property type="protein sequence ID" value="QEG35118.1"/>
    <property type="molecule type" value="Genomic_DNA"/>
</dbReference>
<dbReference type="Gene3D" id="3.40.50.300">
    <property type="entry name" value="P-loop containing nucleotide triphosphate hydrolases"/>
    <property type="match status" value="1"/>
</dbReference>
<name>A0A5B9Q805_9BACT</name>
<proteinExistence type="predicted"/>
<dbReference type="InterPro" id="IPR027417">
    <property type="entry name" value="P-loop_NTPase"/>
</dbReference>
<organism evidence="1 2">
    <name type="scientific">Bythopirellula goksoeyrii</name>
    <dbReference type="NCBI Taxonomy" id="1400387"/>
    <lineage>
        <taxon>Bacteria</taxon>
        <taxon>Pseudomonadati</taxon>
        <taxon>Planctomycetota</taxon>
        <taxon>Planctomycetia</taxon>
        <taxon>Pirellulales</taxon>
        <taxon>Lacipirellulaceae</taxon>
        <taxon>Bythopirellula</taxon>
    </lineage>
</organism>
<reference evidence="1 2" key="1">
    <citation type="submission" date="2019-08" db="EMBL/GenBank/DDBJ databases">
        <title>Deep-cultivation of Planctomycetes and their phenomic and genomic characterization uncovers novel biology.</title>
        <authorList>
            <person name="Wiegand S."/>
            <person name="Jogler M."/>
            <person name="Boedeker C."/>
            <person name="Pinto D."/>
            <person name="Vollmers J."/>
            <person name="Rivas-Marin E."/>
            <person name="Kohn T."/>
            <person name="Peeters S.H."/>
            <person name="Heuer A."/>
            <person name="Rast P."/>
            <person name="Oberbeckmann S."/>
            <person name="Bunk B."/>
            <person name="Jeske O."/>
            <person name="Meyerdierks A."/>
            <person name="Storesund J.E."/>
            <person name="Kallscheuer N."/>
            <person name="Luecker S."/>
            <person name="Lage O.M."/>
            <person name="Pohl T."/>
            <person name="Merkel B.J."/>
            <person name="Hornburger P."/>
            <person name="Mueller R.-W."/>
            <person name="Bruemmer F."/>
            <person name="Labrenz M."/>
            <person name="Spormann A.M."/>
            <person name="Op den Camp H."/>
            <person name="Overmann J."/>
            <person name="Amann R."/>
            <person name="Jetten M.S.M."/>
            <person name="Mascher T."/>
            <person name="Medema M.H."/>
            <person name="Devos D.P."/>
            <person name="Kaster A.-K."/>
            <person name="Ovreas L."/>
            <person name="Rohde M."/>
            <person name="Galperin M.Y."/>
            <person name="Jogler C."/>
        </authorList>
    </citation>
    <scope>NUCLEOTIDE SEQUENCE [LARGE SCALE GENOMIC DNA]</scope>
    <source>
        <strain evidence="1 2">Pr1d</strain>
    </source>
</reference>
<evidence type="ECO:0000313" key="1">
    <source>
        <dbReference type="EMBL" id="QEG35118.1"/>
    </source>
</evidence>
<sequence>MTDLLKIKVGGDADYKGHRTVLLTYGVFVHRDKFDLDSEFQRDKYLDRVVPKIERLMDQAELYKNCSFQGTQTNQNSPVGIEIKQKLIEALEDAENNPQSLWQPEMTSMADIAPIEPEWFWTDYIPAGAITVLDGDPGLGKSQATIDITARCTRGDAMPPLSAPDLTYPPGCVLLTNCEDDPARVIRPRLDAAGARIDRVHLLREMDGFDGAEKRPVSLPGDLATIEVLIVEKKIILWVIDPWVAYLDGKLSMNNDSDVRRCLGQLAAMAERTGVAVLLVRHLNKKTGSHAIYRGGGSIGITGAARSVLMVGQDPADSDSRILAPVKSNLGPEPPSLRFSIESLEGTSRVVWGDSCDVKACDLLKQDGKPSGGSKQQQAESIINDILGNGPRGENEVLQACEDAGISKATYWRARQKLEVQSEKVGFNDGWMLSLPSNNGVCHEF</sequence>
<protein>
    <recommendedName>
        <fullName evidence="3">DNA repair protein RadA</fullName>
    </recommendedName>
</protein>
<dbReference type="Proteomes" id="UP000323917">
    <property type="component" value="Chromosome"/>
</dbReference>